<keyword evidence="4" id="KW-1185">Reference proteome</keyword>
<dbReference type="HOGENOM" id="CLU_1598650_0_0_1"/>
<dbReference type="OMA" id="GHQKRCL"/>
<dbReference type="AlphaFoldDB" id="V4AUD0"/>
<dbReference type="PANTHER" id="PTHR13958">
    <property type="entry name" value="CENTROSOME-ASSOCIATED PROTEIN 350"/>
    <property type="match status" value="1"/>
</dbReference>
<feature type="compositionally biased region" description="Basic and acidic residues" evidence="2">
    <location>
        <begin position="12"/>
        <end position="24"/>
    </location>
</feature>
<dbReference type="KEGG" id="lgi:LOTGIDRAFT_56916"/>
<dbReference type="STRING" id="225164.V4AUD0"/>
<dbReference type="GO" id="GO:0008017">
    <property type="term" value="F:microtubule binding"/>
    <property type="evidence" value="ECO:0007669"/>
    <property type="project" value="InterPro"/>
</dbReference>
<evidence type="ECO:0000256" key="2">
    <source>
        <dbReference type="SAM" id="MobiDB-lite"/>
    </source>
</evidence>
<dbReference type="RefSeq" id="XP_009048439.1">
    <property type="nucleotide sequence ID" value="XM_009050191.1"/>
</dbReference>
<organism evidence="3 4">
    <name type="scientific">Lottia gigantea</name>
    <name type="common">Giant owl limpet</name>
    <dbReference type="NCBI Taxonomy" id="225164"/>
    <lineage>
        <taxon>Eukaryota</taxon>
        <taxon>Metazoa</taxon>
        <taxon>Spiralia</taxon>
        <taxon>Lophotrochozoa</taxon>
        <taxon>Mollusca</taxon>
        <taxon>Gastropoda</taxon>
        <taxon>Patellogastropoda</taxon>
        <taxon>Lottioidea</taxon>
        <taxon>Lottiidae</taxon>
        <taxon>Lottia</taxon>
    </lineage>
</organism>
<name>V4AUD0_LOTGI</name>
<proteinExistence type="predicted"/>
<dbReference type="EMBL" id="KB200639">
    <property type="protein sequence ID" value="ESP00903.1"/>
    <property type="molecule type" value="Genomic_DNA"/>
</dbReference>
<feature type="coiled-coil region" evidence="1">
    <location>
        <begin position="88"/>
        <end position="155"/>
    </location>
</feature>
<sequence length="167" mass="19637">EDESFRQVLPSESHRKELKRKQSDDSFMQDDGKNCQLSLGDVSMSSLFVGGDTFSKFTADMVRQMMKEEELRAQHQAAMLRIRETALKKKAETELSWLRQQKRHLRDKGADDVHPQIKKKEKIVLRELHEKQDEIRRLQEANLQTSRERQNVLKQQEAIAKAHQKKV</sequence>
<dbReference type="OrthoDB" id="306254at2759"/>
<feature type="non-terminal residue" evidence="3">
    <location>
        <position position="167"/>
    </location>
</feature>
<protein>
    <submittedName>
        <fullName evidence="3">Uncharacterized protein</fullName>
    </submittedName>
</protein>
<feature type="non-terminal residue" evidence="3">
    <location>
        <position position="1"/>
    </location>
</feature>
<dbReference type="GO" id="GO:0034453">
    <property type="term" value="P:microtubule anchoring"/>
    <property type="evidence" value="ECO:0007669"/>
    <property type="project" value="InterPro"/>
</dbReference>
<dbReference type="PANTHER" id="PTHR13958:SF3">
    <property type="entry name" value="CAP-GLY DOMAIN-CONTAINING PROTEIN-RELATED"/>
    <property type="match status" value="1"/>
</dbReference>
<dbReference type="InterPro" id="IPR028750">
    <property type="entry name" value="CEP350/CC187"/>
</dbReference>
<evidence type="ECO:0000256" key="1">
    <source>
        <dbReference type="SAM" id="Coils"/>
    </source>
</evidence>
<dbReference type="GeneID" id="20251377"/>
<accession>V4AUD0</accession>
<reference evidence="3 4" key="1">
    <citation type="journal article" date="2013" name="Nature">
        <title>Insights into bilaterian evolution from three spiralian genomes.</title>
        <authorList>
            <person name="Simakov O."/>
            <person name="Marletaz F."/>
            <person name="Cho S.J."/>
            <person name="Edsinger-Gonzales E."/>
            <person name="Havlak P."/>
            <person name="Hellsten U."/>
            <person name="Kuo D.H."/>
            <person name="Larsson T."/>
            <person name="Lv J."/>
            <person name="Arendt D."/>
            <person name="Savage R."/>
            <person name="Osoegawa K."/>
            <person name="de Jong P."/>
            <person name="Grimwood J."/>
            <person name="Chapman J.A."/>
            <person name="Shapiro H."/>
            <person name="Aerts A."/>
            <person name="Otillar R.P."/>
            <person name="Terry A.Y."/>
            <person name="Boore J.L."/>
            <person name="Grigoriev I.V."/>
            <person name="Lindberg D.R."/>
            <person name="Seaver E.C."/>
            <person name="Weisblat D.A."/>
            <person name="Putnam N.H."/>
            <person name="Rokhsar D.S."/>
        </authorList>
    </citation>
    <scope>NUCLEOTIDE SEQUENCE [LARGE SCALE GENOMIC DNA]</scope>
</reference>
<feature type="region of interest" description="Disordered" evidence="2">
    <location>
        <begin position="1"/>
        <end position="32"/>
    </location>
</feature>
<dbReference type="GO" id="GO:0005813">
    <property type="term" value="C:centrosome"/>
    <property type="evidence" value="ECO:0007669"/>
    <property type="project" value="InterPro"/>
</dbReference>
<evidence type="ECO:0000313" key="3">
    <source>
        <dbReference type="EMBL" id="ESP00903.1"/>
    </source>
</evidence>
<dbReference type="CTD" id="20251377"/>
<evidence type="ECO:0000313" key="4">
    <source>
        <dbReference type="Proteomes" id="UP000030746"/>
    </source>
</evidence>
<gene>
    <name evidence="3" type="ORF">LOTGIDRAFT_56916</name>
</gene>
<keyword evidence="1" id="KW-0175">Coiled coil</keyword>
<dbReference type="Proteomes" id="UP000030746">
    <property type="component" value="Unassembled WGS sequence"/>
</dbReference>